<reference evidence="14" key="1">
    <citation type="journal article" date="2016" name="Nat. Commun.">
        <title>Genome analysis of three Pneumocystis species reveals adaptation mechanisms to life exclusively in mammalian hosts.</title>
        <authorList>
            <person name="Ma L."/>
            <person name="Chen Z."/>
            <person name="Huang D.W."/>
            <person name="Kutty G."/>
            <person name="Ishihara M."/>
            <person name="Wang H."/>
            <person name="Abouelleil A."/>
            <person name="Bishop L."/>
            <person name="Davey E."/>
            <person name="Deng R."/>
            <person name="Deng X."/>
            <person name="Fan L."/>
            <person name="Fantoni G."/>
            <person name="Fitzgerald M."/>
            <person name="Gogineni E."/>
            <person name="Goldberg J.M."/>
            <person name="Handley G."/>
            <person name="Hu X."/>
            <person name="Huber C."/>
            <person name="Jiao X."/>
            <person name="Jones K."/>
            <person name="Levin J.Z."/>
            <person name="Liu Y."/>
            <person name="Macdonald P."/>
            <person name="Melnikov A."/>
            <person name="Raley C."/>
            <person name="Sassi M."/>
            <person name="Sherman B.T."/>
            <person name="Song X."/>
            <person name="Sykes S."/>
            <person name="Tran B."/>
            <person name="Walsh L."/>
            <person name="Xia Y."/>
            <person name="Yang J."/>
            <person name="Young S."/>
            <person name="Zeng Q."/>
            <person name="Zheng X."/>
            <person name="Stephens R."/>
            <person name="Nusbaum C."/>
            <person name="Birren B.W."/>
            <person name="Azadi P."/>
            <person name="Lempicki R.A."/>
            <person name="Cuomo C.A."/>
            <person name="Kovacs J.A."/>
        </authorList>
    </citation>
    <scope>NUCLEOTIDE SEQUENCE [LARGE SCALE GENOMIC DNA]</scope>
    <source>
        <strain evidence="14">B123</strain>
    </source>
</reference>
<dbReference type="InterPro" id="IPR000330">
    <property type="entry name" value="SNF2_N"/>
</dbReference>
<name>M7NLK2_PNEMU</name>
<keyword evidence="8" id="KW-0539">Nucleus</keyword>
<dbReference type="OrthoDB" id="5857104at2759"/>
<feature type="compositionally biased region" description="Polar residues" evidence="9">
    <location>
        <begin position="1252"/>
        <end position="1262"/>
    </location>
</feature>
<dbReference type="CDD" id="cd18659">
    <property type="entry name" value="CD2_tandem"/>
    <property type="match status" value="1"/>
</dbReference>
<dbReference type="eggNOG" id="KOG0384">
    <property type="taxonomic scope" value="Eukaryota"/>
</dbReference>
<evidence type="ECO:0008006" key="15">
    <source>
        <dbReference type="Google" id="ProtNLM"/>
    </source>
</evidence>
<feature type="domain" description="Helicase ATP-binding" evidence="11">
    <location>
        <begin position="409"/>
        <end position="580"/>
    </location>
</feature>
<dbReference type="SMART" id="SM00298">
    <property type="entry name" value="CHROMO"/>
    <property type="match status" value="2"/>
</dbReference>
<feature type="domain" description="Chromo" evidence="10">
    <location>
        <begin position="305"/>
        <end position="371"/>
    </location>
</feature>
<dbReference type="InterPro" id="IPR014001">
    <property type="entry name" value="Helicase_ATP-bd"/>
</dbReference>
<dbReference type="Pfam" id="PF18196">
    <property type="entry name" value="Cdh1_DBD_1"/>
    <property type="match status" value="1"/>
</dbReference>
<dbReference type="InterPro" id="IPR016197">
    <property type="entry name" value="Chromo-like_dom_sf"/>
</dbReference>
<keyword evidence="7" id="KW-0238">DNA-binding</keyword>
<dbReference type="SMART" id="SM01176">
    <property type="entry name" value="DUF4208"/>
    <property type="match status" value="1"/>
</dbReference>
<dbReference type="GO" id="GO:0005524">
    <property type="term" value="F:ATP binding"/>
    <property type="evidence" value="ECO:0007669"/>
    <property type="project" value="UniProtKB-KW"/>
</dbReference>
<dbReference type="Pfam" id="PF23588">
    <property type="entry name" value="HTH_CHD1_Hrp3"/>
    <property type="match status" value="1"/>
</dbReference>
<feature type="region of interest" description="Disordered" evidence="9">
    <location>
        <begin position="1252"/>
        <end position="1283"/>
    </location>
</feature>
<dbReference type="GO" id="GO:0034728">
    <property type="term" value="P:nucleosome organization"/>
    <property type="evidence" value="ECO:0007669"/>
    <property type="project" value="EnsemblFungi"/>
</dbReference>
<evidence type="ECO:0000256" key="6">
    <source>
        <dbReference type="ARBA" id="ARBA00022840"/>
    </source>
</evidence>
<dbReference type="Pfam" id="PF00271">
    <property type="entry name" value="Helicase_C"/>
    <property type="match status" value="1"/>
</dbReference>
<dbReference type="GO" id="GO:0000729">
    <property type="term" value="P:DNA double-strand break processing"/>
    <property type="evidence" value="ECO:0007669"/>
    <property type="project" value="EnsemblFungi"/>
</dbReference>
<dbReference type="PROSITE" id="PS51194">
    <property type="entry name" value="HELICASE_CTER"/>
    <property type="match status" value="1"/>
</dbReference>
<dbReference type="PROSITE" id="PS51192">
    <property type="entry name" value="HELICASE_ATP_BIND_1"/>
    <property type="match status" value="1"/>
</dbReference>
<dbReference type="Gene3D" id="6.10.140.1440">
    <property type="match status" value="1"/>
</dbReference>
<dbReference type="GO" id="GO:0046695">
    <property type="term" value="C:SLIK (SAGA-like) complex"/>
    <property type="evidence" value="ECO:0007669"/>
    <property type="project" value="EnsemblFungi"/>
</dbReference>
<dbReference type="CDD" id="cd17993">
    <property type="entry name" value="DEXHc_CHD1_2"/>
    <property type="match status" value="1"/>
</dbReference>
<dbReference type="STRING" id="1069680.M7NLK2"/>
<dbReference type="GO" id="GO:0000124">
    <property type="term" value="C:SAGA complex"/>
    <property type="evidence" value="ECO:0007669"/>
    <property type="project" value="EnsemblFungi"/>
</dbReference>
<evidence type="ECO:0000256" key="5">
    <source>
        <dbReference type="ARBA" id="ARBA00022801"/>
    </source>
</evidence>
<keyword evidence="4" id="KW-0547">Nucleotide-binding</keyword>
<dbReference type="Gene3D" id="1.10.10.60">
    <property type="entry name" value="Homeodomain-like"/>
    <property type="match status" value="1"/>
</dbReference>
<dbReference type="FunFam" id="3.40.50.10810:FF:000007">
    <property type="entry name" value="Chromodomain-helicase-DNA-binding protein 2 isoform 1"/>
    <property type="match status" value="1"/>
</dbReference>
<dbReference type="GO" id="GO:0042393">
    <property type="term" value="F:histone binding"/>
    <property type="evidence" value="ECO:0007669"/>
    <property type="project" value="TreeGrafter"/>
</dbReference>
<accession>M7NLK2</accession>
<dbReference type="GO" id="GO:0001178">
    <property type="term" value="P:regulation of transcriptional start site selection at RNA polymerase II promoter"/>
    <property type="evidence" value="ECO:0007669"/>
    <property type="project" value="EnsemblFungi"/>
</dbReference>
<dbReference type="GO" id="GO:0016887">
    <property type="term" value="F:ATP hydrolysis activity"/>
    <property type="evidence" value="ECO:0007669"/>
    <property type="project" value="TreeGrafter"/>
</dbReference>
<evidence type="ECO:0000259" key="10">
    <source>
        <dbReference type="PROSITE" id="PS50013"/>
    </source>
</evidence>
<dbReference type="GO" id="GO:0006369">
    <property type="term" value="P:termination of RNA polymerase II transcription"/>
    <property type="evidence" value="ECO:0007669"/>
    <property type="project" value="EnsemblFungi"/>
</dbReference>
<keyword evidence="5" id="KW-0378">Hydrolase</keyword>
<feature type="domain" description="Chromo" evidence="10">
    <location>
        <begin position="206"/>
        <end position="277"/>
    </location>
</feature>
<dbReference type="PANTHER" id="PTHR45623">
    <property type="entry name" value="CHROMODOMAIN-HELICASE-DNA-BINDING PROTEIN 3-RELATED-RELATED"/>
    <property type="match status" value="1"/>
</dbReference>
<keyword evidence="14" id="KW-1185">Reference proteome</keyword>
<dbReference type="GO" id="GO:0140002">
    <property type="term" value="F:histone H3K4me3 reader activity"/>
    <property type="evidence" value="ECO:0007669"/>
    <property type="project" value="EnsemblFungi"/>
</dbReference>
<dbReference type="Gene3D" id="2.40.50.40">
    <property type="match status" value="2"/>
</dbReference>
<dbReference type="GO" id="GO:0007062">
    <property type="term" value="P:sister chromatid cohesion"/>
    <property type="evidence" value="ECO:0007669"/>
    <property type="project" value="EnsemblFungi"/>
</dbReference>
<dbReference type="GO" id="GO:0006368">
    <property type="term" value="P:transcription elongation by RNA polymerase II"/>
    <property type="evidence" value="ECO:0007669"/>
    <property type="project" value="EnsemblFungi"/>
</dbReference>
<dbReference type="SUPFAM" id="SSF54160">
    <property type="entry name" value="Chromo domain-like"/>
    <property type="match status" value="2"/>
</dbReference>
<dbReference type="Proteomes" id="UP000011958">
    <property type="component" value="Unassembled WGS sequence"/>
</dbReference>
<dbReference type="Pfam" id="PF13907">
    <property type="entry name" value="CHD1-like_C"/>
    <property type="match status" value="1"/>
</dbReference>
<comment type="subcellular location">
    <subcellularLocation>
        <location evidence="1">Nucleus</location>
    </subcellularLocation>
</comment>
<dbReference type="Pfam" id="PF00385">
    <property type="entry name" value="Chromo"/>
    <property type="match status" value="2"/>
</dbReference>
<feature type="domain" description="Helicase C-terminal" evidence="12">
    <location>
        <begin position="716"/>
        <end position="877"/>
    </location>
</feature>
<dbReference type="RefSeq" id="XP_007874110.1">
    <property type="nucleotide sequence ID" value="XM_007875919.1"/>
</dbReference>
<dbReference type="InterPro" id="IPR049730">
    <property type="entry name" value="SNF2/RAD54-like_C"/>
</dbReference>
<dbReference type="SUPFAM" id="SSF52540">
    <property type="entry name" value="P-loop containing nucleoside triphosphate hydrolases"/>
    <property type="match status" value="2"/>
</dbReference>
<comment type="caution">
    <text evidence="13">The sequence shown here is derived from an EMBL/GenBank/DDBJ whole genome shotgun (WGS) entry which is preliminary data.</text>
</comment>
<keyword evidence="6" id="KW-0067">ATP-binding</keyword>
<dbReference type="CDD" id="cd18793">
    <property type="entry name" value="SF2_C_SNF"/>
    <property type="match status" value="1"/>
</dbReference>
<dbReference type="InterPro" id="IPR027417">
    <property type="entry name" value="P-loop_NTPase"/>
</dbReference>
<dbReference type="GO" id="GO:0140750">
    <property type="term" value="F:nucleosome array spacer activity"/>
    <property type="evidence" value="ECO:0007669"/>
    <property type="project" value="EnsemblFungi"/>
</dbReference>
<dbReference type="GO" id="GO:0000724">
    <property type="term" value="P:double-strand break repair via homologous recombination"/>
    <property type="evidence" value="ECO:0007669"/>
    <property type="project" value="EnsemblFungi"/>
</dbReference>
<dbReference type="InterPro" id="IPR056302">
    <property type="entry name" value="CHD1-2/Hrp3_HTH"/>
</dbReference>
<dbReference type="GO" id="GO:0030874">
    <property type="term" value="C:nucleolar chromatin"/>
    <property type="evidence" value="ECO:0007669"/>
    <property type="project" value="EnsemblFungi"/>
</dbReference>
<evidence type="ECO:0000256" key="1">
    <source>
        <dbReference type="ARBA" id="ARBA00004123"/>
    </source>
</evidence>
<dbReference type="GO" id="GO:1902275">
    <property type="term" value="P:regulation of chromatin organization"/>
    <property type="evidence" value="ECO:0007669"/>
    <property type="project" value="EnsemblFungi"/>
</dbReference>
<dbReference type="CDD" id="cd18665">
    <property type="entry name" value="CD1_tandem_CHD1_yeast_like"/>
    <property type="match status" value="1"/>
</dbReference>
<dbReference type="GO" id="GO:2000104">
    <property type="term" value="P:negative regulation of DNA-templated DNA replication"/>
    <property type="evidence" value="ECO:0007669"/>
    <property type="project" value="EnsemblFungi"/>
</dbReference>
<dbReference type="PANTHER" id="PTHR45623:SF14">
    <property type="entry name" value="CHROMODOMAIN-HELICASE-DNA-BINDING PROTEIN 1"/>
    <property type="match status" value="1"/>
</dbReference>
<dbReference type="HOGENOM" id="CLU_000315_29_2_1"/>
<evidence type="ECO:0000256" key="9">
    <source>
        <dbReference type="SAM" id="MobiDB-lite"/>
    </source>
</evidence>
<dbReference type="InterPro" id="IPR000953">
    <property type="entry name" value="Chromo/chromo_shadow_dom"/>
</dbReference>
<evidence type="ECO:0000259" key="12">
    <source>
        <dbReference type="PROSITE" id="PS51194"/>
    </source>
</evidence>
<dbReference type="GO" id="GO:0035861">
    <property type="term" value="C:site of double-strand break"/>
    <property type="evidence" value="ECO:0007669"/>
    <property type="project" value="EnsemblFungi"/>
</dbReference>
<dbReference type="VEuPathDB" id="FungiDB:PNEG_02128"/>
<dbReference type="FunFam" id="3.40.50.300:FF:000130">
    <property type="entry name" value="Chromodomain-helicase-DNA-binding protein 2 isoform 1"/>
    <property type="match status" value="1"/>
</dbReference>
<dbReference type="InterPro" id="IPR001650">
    <property type="entry name" value="Helicase_C-like"/>
</dbReference>
<evidence type="ECO:0000259" key="11">
    <source>
        <dbReference type="PROSITE" id="PS51192"/>
    </source>
</evidence>
<dbReference type="GO" id="GO:0031490">
    <property type="term" value="F:chromatin DNA binding"/>
    <property type="evidence" value="ECO:0007669"/>
    <property type="project" value="EnsemblFungi"/>
</dbReference>
<dbReference type="Pfam" id="PF00176">
    <property type="entry name" value="SNF2-rel_dom"/>
    <property type="match status" value="1"/>
</dbReference>
<dbReference type="GO" id="GO:0006363">
    <property type="term" value="P:termination of RNA polymerase I transcription"/>
    <property type="evidence" value="ECO:0007669"/>
    <property type="project" value="EnsemblFungi"/>
</dbReference>
<evidence type="ECO:0000256" key="2">
    <source>
        <dbReference type="ARBA" id="ARBA00007025"/>
    </source>
</evidence>
<evidence type="ECO:0000256" key="4">
    <source>
        <dbReference type="ARBA" id="ARBA00022741"/>
    </source>
</evidence>
<dbReference type="SMART" id="SM00490">
    <property type="entry name" value="HELICc"/>
    <property type="match status" value="1"/>
</dbReference>
<evidence type="ECO:0000313" key="13">
    <source>
        <dbReference type="EMBL" id="EMR09542.1"/>
    </source>
</evidence>
<organism evidence="13 14">
    <name type="scientific">Pneumocystis murina (strain B123)</name>
    <name type="common">Mouse pneumocystis pneumonia agent</name>
    <name type="synonym">Pneumocystis carinii f. sp. muris</name>
    <dbReference type="NCBI Taxonomy" id="1069680"/>
    <lineage>
        <taxon>Eukaryota</taxon>
        <taxon>Fungi</taxon>
        <taxon>Dikarya</taxon>
        <taxon>Ascomycota</taxon>
        <taxon>Taphrinomycotina</taxon>
        <taxon>Pneumocystomycetes</taxon>
        <taxon>Pneumocystaceae</taxon>
        <taxon>Pneumocystis</taxon>
    </lineage>
</organism>
<sequence>MVDENLSQTLNKVSEISTDCLEANGTLNNSSGEEFISETEDNMNDKDYNLSNNESESDEMEEAPRLRRRYQEKTKKQLETLDFSLYGLRRSERTRNEQVRSTNIDSSDDRISDEYGMISKKKRKKNYIRTQSIQSPVDSYESDFSDKLRKKQRAFLKDELRFSNRNLKTCNYNENSMDDDLDFTNDDENDYFYEKKLSSKSLETQDSIDAVLDHRQITKDDSDEFNDGHALEYLVKWKNHSHLHDSWETYDNLKKIRGWKKVDNYIKQYIDLDKQIRENPTTTAEYFEAMDIETERRRNLLVEYQTVDRIVSSRIVKSCEFDEHPHTEYFCKWKQLYYDSCTWECASAIFNAQDQIDRYLNRSVSHILPHESISYGSSRPKFKKLDVQPEYIKNGELRDFQLTGVNWMAYLWSKNENGILADEMGLGKTAQTVSFLSYLVHSLHIHGPFLIVVPLSTIPAWQENLETWATDLNSIIYIGNSKARKTIQEYEFYIDGNPKKIKFNILITTYEYILKDKSELNQIKWQYMAVDEAHRLKNSESQLYESLRDFRTANRLLITGTPLQNNIKELAALIDFLMPKRFEIDRELNFEAPNAEQEAYIRDLHKRLQPYILRRLKKDVEKSLPSKSERILRVELSELQTYWYKNILTRNYRALSMSTGNSQLNLLNIVIELKKASNHPYLFPNAEENWLNSIGSKRNREDILRGIIINSGKMILLDKLLTRLKRDGHRVLIFSQMVRMLDIIGDYLVLRGLSFQRLDGTVSASIRKASIDHFNASGSPDFVFLLSTRAGGLGINLMTADTVIIFDSDWNPQADLQAMARAHRIGQKSHVMVYRFVSKDTVEEDILERARRKMILEYAIISLGVTDKSNSGKADKFTAQELTAILKFGALNMFKDNDNQKRLEDMNLDDVLEHAENHDIGQDVGGASMGGEEFLKQFEVTDYKTDITWEDIIPEEERNRIEAEEKLRQDEEFLQEQISMNTKRTVKHPENLLIKDNISNKKLKKVDPKLRQLNEKEIRNLYRAILKFGSPLDRWEEVIREADLPNQMPPEKIRLIVRELFKACKQAIINQEAENKDVENSTLNQNSKPKKALLIEYKGVKNINAETVIQRARDLRFVHQLVKGVDSKVFRIPGQVKAVHGWSCQWGEREDAMLLIGIDRYGFGSWSSIKDDPDLNMQDKIFLDDDRTEKDEHKEGKELKDFKLIPGPTHLVRRGEYLLNLAREILEAKVASSSNNTLVVDRKVKNNYNIQSSGSLQQSKSRNVNHDLHSSKQSLKIKNDKKTKIKDNVDTEKKCDFDEESEHSSMDEDDCKKILHPVRKQLKTLKKDKDTDRTKLAMILKECLTTVGDFIEMTVASRSESDKDRLKKHLWVFTSYFWPKKIPYIHLLNMYNKLIAGRKDSNP</sequence>
<dbReference type="SMART" id="SM00487">
    <property type="entry name" value="DEXDc"/>
    <property type="match status" value="1"/>
</dbReference>
<dbReference type="InterPro" id="IPR023780">
    <property type="entry name" value="Chromo_domain"/>
</dbReference>
<feature type="region of interest" description="Disordered" evidence="9">
    <location>
        <begin position="24"/>
        <end position="65"/>
    </location>
</feature>
<evidence type="ECO:0000313" key="14">
    <source>
        <dbReference type="Proteomes" id="UP000011958"/>
    </source>
</evidence>
<evidence type="ECO:0000256" key="8">
    <source>
        <dbReference type="ARBA" id="ARBA00023242"/>
    </source>
</evidence>
<evidence type="ECO:0000256" key="3">
    <source>
        <dbReference type="ARBA" id="ARBA00022737"/>
    </source>
</evidence>
<dbReference type="InterPro" id="IPR038718">
    <property type="entry name" value="SNF2-like_sf"/>
</dbReference>
<protein>
    <recommendedName>
        <fullName evidence="15">Chromodomain-helicase-DNA-binding protein 1</fullName>
    </recommendedName>
</protein>
<dbReference type="GeneID" id="19895821"/>
<evidence type="ECO:0000256" key="7">
    <source>
        <dbReference type="ARBA" id="ARBA00023125"/>
    </source>
</evidence>
<proteinExistence type="inferred from homology"/>
<comment type="similarity">
    <text evidence="2">Belongs to the SNF2/RAD54 helicase family.</text>
</comment>
<dbReference type="InterPro" id="IPR025260">
    <property type="entry name" value="CHD1-like_C"/>
</dbReference>
<dbReference type="InterPro" id="IPR041150">
    <property type="entry name" value="Cdh1_DBD"/>
</dbReference>
<dbReference type="GO" id="GO:0000976">
    <property type="term" value="F:transcription cis-regulatory region binding"/>
    <property type="evidence" value="ECO:0007669"/>
    <property type="project" value="EnsemblFungi"/>
</dbReference>
<gene>
    <name evidence="13" type="ORF">PNEG_02128</name>
</gene>
<dbReference type="OMA" id="WVQIRDD"/>
<dbReference type="EMBL" id="AFWA02000012">
    <property type="protein sequence ID" value="EMR09542.1"/>
    <property type="molecule type" value="Genomic_DNA"/>
</dbReference>
<dbReference type="Gene3D" id="3.40.50.10810">
    <property type="entry name" value="Tandem AAA-ATPase domain"/>
    <property type="match status" value="1"/>
</dbReference>
<dbReference type="GO" id="GO:0000182">
    <property type="term" value="F:rDNA binding"/>
    <property type="evidence" value="ECO:0007669"/>
    <property type="project" value="EnsemblFungi"/>
</dbReference>
<dbReference type="Gene3D" id="3.40.50.300">
    <property type="entry name" value="P-loop containing nucleotide triphosphate hydrolases"/>
    <property type="match status" value="1"/>
</dbReference>
<keyword evidence="3" id="KW-0677">Repeat</keyword>
<dbReference type="PROSITE" id="PS50013">
    <property type="entry name" value="CHROMO_2"/>
    <property type="match status" value="2"/>
</dbReference>